<dbReference type="RefSeq" id="WP_068305329.1">
    <property type="nucleotide sequence ID" value="NZ_FNAK01000002.1"/>
</dbReference>
<dbReference type="PANTHER" id="PTHR30537:SF26">
    <property type="entry name" value="GLYCINE CLEAVAGE SYSTEM TRANSCRIPTIONAL ACTIVATOR"/>
    <property type="match status" value="1"/>
</dbReference>
<dbReference type="GO" id="GO:0043565">
    <property type="term" value="F:sequence-specific DNA binding"/>
    <property type="evidence" value="ECO:0007669"/>
    <property type="project" value="TreeGrafter"/>
</dbReference>
<name>A0A1G6VET2_9PROT</name>
<keyword evidence="4" id="KW-0804">Transcription</keyword>
<dbReference type="PANTHER" id="PTHR30537">
    <property type="entry name" value="HTH-TYPE TRANSCRIPTIONAL REGULATOR"/>
    <property type="match status" value="1"/>
</dbReference>
<evidence type="ECO:0000256" key="3">
    <source>
        <dbReference type="ARBA" id="ARBA00023125"/>
    </source>
</evidence>
<organism evidence="6 7">
    <name type="scientific">Kordiimonas lacus</name>
    <dbReference type="NCBI Taxonomy" id="637679"/>
    <lineage>
        <taxon>Bacteria</taxon>
        <taxon>Pseudomonadati</taxon>
        <taxon>Pseudomonadota</taxon>
        <taxon>Alphaproteobacteria</taxon>
        <taxon>Kordiimonadales</taxon>
        <taxon>Kordiimonadaceae</taxon>
        <taxon>Kordiimonas</taxon>
    </lineage>
</organism>
<dbReference type="Gene3D" id="1.10.10.10">
    <property type="entry name" value="Winged helix-like DNA-binding domain superfamily/Winged helix DNA-binding domain"/>
    <property type="match status" value="1"/>
</dbReference>
<dbReference type="GO" id="GO:0006351">
    <property type="term" value="P:DNA-templated transcription"/>
    <property type="evidence" value="ECO:0007669"/>
    <property type="project" value="TreeGrafter"/>
</dbReference>
<dbReference type="InterPro" id="IPR036390">
    <property type="entry name" value="WH_DNA-bd_sf"/>
</dbReference>
<dbReference type="InterPro" id="IPR058163">
    <property type="entry name" value="LysR-type_TF_proteobact-type"/>
</dbReference>
<sequence>MGTTRFYPSIASLRALEAFERLGSVTKAADELALTQSAVSRQLQTLENHVSVSMFVRDGKRIALTPAALNYARDIRTALMTIQNASIRLKANPRGGSFNLAILPSFSVRWLAPKLPDFVARHPEVTLNLGTNLEPFDFDTEPYHAAIHFGAPDWPDANHMELMTETVIPVAAPALLKRNPTTSVADIMEQPLLHMNSRPNAWEAWFQMNGTVPTLLTGPLFDQFATMTQAAVHGLGFALLPEYIIERELEKGLLEKAVDVPPVSLGKYYLVWPKTMSEYQPTITFKNWLSRYAASGPITSA</sequence>
<evidence type="ECO:0000256" key="2">
    <source>
        <dbReference type="ARBA" id="ARBA00023015"/>
    </source>
</evidence>
<dbReference type="STRING" id="637679.GCA_001550055_02391"/>
<evidence type="ECO:0000313" key="7">
    <source>
        <dbReference type="Proteomes" id="UP000183685"/>
    </source>
</evidence>
<evidence type="ECO:0000256" key="4">
    <source>
        <dbReference type="ARBA" id="ARBA00023163"/>
    </source>
</evidence>
<dbReference type="Pfam" id="PF03466">
    <property type="entry name" value="LysR_substrate"/>
    <property type="match status" value="1"/>
</dbReference>
<feature type="domain" description="HTH lysR-type" evidence="5">
    <location>
        <begin position="8"/>
        <end position="65"/>
    </location>
</feature>
<dbReference type="Gene3D" id="3.40.190.10">
    <property type="entry name" value="Periplasmic binding protein-like II"/>
    <property type="match status" value="2"/>
</dbReference>
<reference evidence="6 7" key="1">
    <citation type="submission" date="2016-10" db="EMBL/GenBank/DDBJ databases">
        <authorList>
            <person name="de Groot N.N."/>
        </authorList>
    </citation>
    <scope>NUCLEOTIDE SEQUENCE [LARGE SCALE GENOMIC DNA]</scope>
    <source>
        <strain evidence="6 7">CGMCC 1.9109</strain>
    </source>
</reference>
<evidence type="ECO:0000313" key="6">
    <source>
        <dbReference type="EMBL" id="SDD51517.1"/>
    </source>
</evidence>
<gene>
    <name evidence="6" type="ORF">SAMN04488071_0680</name>
</gene>
<dbReference type="PRINTS" id="PR00039">
    <property type="entry name" value="HTHLYSR"/>
</dbReference>
<dbReference type="GO" id="GO:0003700">
    <property type="term" value="F:DNA-binding transcription factor activity"/>
    <property type="evidence" value="ECO:0007669"/>
    <property type="project" value="InterPro"/>
</dbReference>
<dbReference type="InterPro" id="IPR005119">
    <property type="entry name" value="LysR_subst-bd"/>
</dbReference>
<dbReference type="Proteomes" id="UP000183685">
    <property type="component" value="Unassembled WGS sequence"/>
</dbReference>
<dbReference type="SUPFAM" id="SSF46785">
    <property type="entry name" value="Winged helix' DNA-binding domain"/>
    <property type="match status" value="1"/>
</dbReference>
<dbReference type="PROSITE" id="PS50931">
    <property type="entry name" value="HTH_LYSR"/>
    <property type="match status" value="1"/>
</dbReference>
<evidence type="ECO:0000259" key="5">
    <source>
        <dbReference type="PROSITE" id="PS50931"/>
    </source>
</evidence>
<keyword evidence="3" id="KW-0238">DNA-binding</keyword>
<evidence type="ECO:0000256" key="1">
    <source>
        <dbReference type="ARBA" id="ARBA00009437"/>
    </source>
</evidence>
<keyword evidence="7" id="KW-1185">Reference proteome</keyword>
<dbReference type="Pfam" id="PF00126">
    <property type="entry name" value="HTH_1"/>
    <property type="match status" value="1"/>
</dbReference>
<proteinExistence type="inferred from homology"/>
<dbReference type="InterPro" id="IPR000847">
    <property type="entry name" value="LysR_HTH_N"/>
</dbReference>
<protein>
    <submittedName>
        <fullName evidence="6">Transcriptional regulator, LysR family</fullName>
    </submittedName>
</protein>
<dbReference type="EMBL" id="FNAK01000002">
    <property type="protein sequence ID" value="SDD51517.1"/>
    <property type="molecule type" value="Genomic_DNA"/>
</dbReference>
<accession>A0A1G6VET2</accession>
<comment type="similarity">
    <text evidence="1">Belongs to the LysR transcriptional regulatory family.</text>
</comment>
<dbReference type="AlphaFoldDB" id="A0A1G6VET2"/>
<dbReference type="InterPro" id="IPR036388">
    <property type="entry name" value="WH-like_DNA-bd_sf"/>
</dbReference>
<dbReference type="SUPFAM" id="SSF53850">
    <property type="entry name" value="Periplasmic binding protein-like II"/>
    <property type="match status" value="1"/>
</dbReference>
<keyword evidence="2" id="KW-0805">Transcription regulation</keyword>